<keyword evidence="1" id="KW-0175">Coiled coil</keyword>
<feature type="compositionally biased region" description="Basic and acidic residues" evidence="2">
    <location>
        <begin position="9"/>
        <end position="20"/>
    </location>
</feature>
<feature type="compositionally biased region" description="Basic and acidic residues" evidence="2">
    <location>
        <begin position="59"/>
        <end position="69"/>
    </location>
</feature>
<feature type="region of interest" description="Disordered" evidence="2">
    <location>
        <begin position="59"/>
        <end position="256"/>
    </location>
</feature>
<dbReference type="AlphaFoldDB" id="A0A4S8LRD3"/>
<dbReference type="Proteomes" id="UP000297245">
    <property type="component" value="Unassembled WGS sequence"/>
</dbReference>
<feature type="compositionally biased region" description="Acidic residues" evidence="2">
    <location>
        <begin position="173"/>
        <end position="183"/>
    </location>
</feature>
<name>A0A4S8LRD3_DENBC</name>
<feature type="compositionally biased region" description="Basic and acidic residues" evidence="2">
    <location>
        <begin position="142"/>
        <end position="152"/>
    </location>
</feature>
<proteinExistence type="predicted"/>
<gene>
    <name evidence="3" type="ORF">K435DRAFT_759300</name>
</gene>
<dbReference type="EMBL" id="ML179306">
    <property type="protein sequence ID" value="THU91438.1"/>
    <property type="molecule type" value="Genomic_DNA"/>
</dbReference>
<feature type="compositionally biased region" description="Basic and acidic residues" evidence="2">
    <location>
        <begin position="187"/>
        <end position="198"/>
    </location>
</feature>
<evidence type="ECO:0000256" key="1">
    <source>
        <dbReference type="SAM" id="Coils"/>
    </source>
</evidence>
<accession>A0A4S8LRD3</accession>
<sequence>MPHKRAKRSVREQLRSERGTDLPPPKSSTIKKRGEKGDISNEALPKSLARVLDAVKIREEYRERKRRNEDSDDVFSTNGQGGKRRKLDGKDDKSKSKKNEGTVTVKGILPRESLQHYNKRVEASMRPLVRSAVQSSLAVSRNAERKEREERHNKKQQQKPSKQTTRVSRKDDDGDDDNDDESSDSNRNPERPANDNLKHTLSGKPKATEFETYSTSVPRRLNDIAQAPPQLKPVKARGQGKNADHETKTGTRKKNDEVLSMAQRHMMEVEREKAIQRYRELKAKREADKEKQR</sequence>
<evidence type="ECO:0000313" key="3">
    <source>
        <dbReference type="EMBL" id="THU91438.1"/>
    </source>
</evidence>
<feature type="compositionally biased region" description="Basic and acidic residues" evidence="2">
    <location>
        <begin position="88"/>
        <end position="100"/>
    </location>
</feature>
<feature type="compositionally biased region" description="Basic and acidic residues" evidence="2">
    <location>
        <begin position="242"/>
        <end position="256"/>
    </location>
</feature>
<protein>
    <submittedName>
        <fullName evidence="3">Uncharacterized protein</fullName>
    </submittedName>
</protein>
<dbReference type="OrthoDB" id="5876637at2759"/>
<keyword evidence="4" id="KW-1185">Reference proteome</keyword>
<evidence type="ECO:0000256" key="2">
    <source>
        <dbReference type="SAM" id="MobiDB-lite"/>
    </source>
</evidence>
<reference evidence="3 4" key="1">
    <citation type="journal article" date="2019" name="Nat. Ecol. Evol.">
        <title>Megaphylogeny resolves global patterns of mushroom evolution.</title>
        <authorList>
            <person name="Varga T."/>
            <person name="Krizsan K."/>
            <person name="Foldi C."/>
            <person name="Dima B."/>
            <person name="Sanchez-Garcia M."/>
            <person name="Sanchez-Ramirez S."/>
            <person name="Szollosi G.J."/>
            <person name="Szarkandi J.G."/>
            <person name="Papp V."/>
            <person name="Albert L."/>
            <person name="Andreopoulos W."/>
            <person name="Angelini C."/>
            <person name="Antonin V."/>
            <person name="Barry K.W."/>
            <person name="Bougher N.L."/>
            <person name="Buchanan P."/>
            <person name="Buyck B."/>
            <person name="Bense V."/>
            <person name="Catcheside P."/>
            <person name="Chovatia M."/>
            <person name="Cooper J."/>
            <person name="Damon W."/>
            <person name="Desjardin D."/>
            <person name="Finy P."/>
            <person name="Geml J."/>
            <person name="Haridas S."/>
            <person name="Hughes K."/>
            <person name="Justo A."/>
            <person name="Karasinski D."/>
            <person name="Kautmanova I."/>
            <person name="Kiss B."/>
            <person name="Kocsube S."/>
            <person name="Kotiranta H."/>
            <person name="LaButti K.M."/>
            <person name="Lechner B.E."/>
            <person name="Liimatainen K."/>
            <person name="Lipzen A."/>
            <person name="Lukacs Z."/>
            <person name="Mihaltcheva S."/>
            <person name="Morgado L.N."/>
            <person name="Niskanen T."/>
            <person name="Noordeloos M.E."/>
            <person name="Ohm R.A."/>
            <person name="Ortiz-Santana B."/>
            <person name="Ovrebo C."/>
            <person name="Racz N."/>
            <person name="Riley R."/>
            <person name="Savchenko A."/>
            <person name="Shiryaev A."/>
            <person name="Soop K."/>
            <person name="Spirin V."/>
            <person name="Szebenyi C."/>
            <person name="Tomsovsky M."/>
            <person name="Tulloss R.E."/>
            <person name="Uehling J."/>
            <person name="Grigoriev I.V."/>
            <person name="Vagvolgyi C."/>
            <person name="Papp T."/>
            <person name="Martin F.M."/>
            <person name="Miettinen O."/>
            <person name="Hibbett D.S."/>
            <person name="Nagy L.G."/>
        </authorList>
    </citation>
    <scope>NUCLEOTIDE SEQUENCE [LARGE SCALE GENOMIC DNA]</scope>
    <source>
        <strain evidence="3 4">CBS 962.96</strain>
    </source>
</reference>
<organism evidence="3 4">
    <name type="scientific">Dendrothele bispora (strain CBS 962.96)</name>
    <dbReference type="NCBI Taxonomy" id="1314807"/>
    <lineage>
        <taxon>Eukaryota</taxon>
        <taxon>Fungi</taxon>
        <taxon>Dikarya</taxon>
        <taxon>Basidiomycota</taxon>
        <taxon>Agaricomycotina</taxon>
        <taxon>Agaricomycetes</taxon>
        <taxon>Agaricomycetidae</taxon>
        <taxon>Agaricales</taxon>
        <taxon>Agaricales incertae sedis</taxon>
        <taxon>Dendrothele</taxon>
    </lineage>
</organism>
<evidence type="ECO:0000313" key="4">
    <source>
        <dbReference type="Proteomes" id="UP000297245"/>
    </source>
</evidence>
<feature type="region of interest" description="Disordered" evidence="2">
    <location>
        <begin position="1"/>
        <end position="43"/>
    </location>
</feature>
<feature type="coiled-coil region" evidence="1">
    <location>
        <begin position="264"/>
        <end position="291"/>
    </location>
</feature>